<dbReference type="Pfam" id="PF13450">
    <property type="entry name" value="NAD_binding_8"/>
    <property type="match status" value="1"/>
</dbReference>
<organism evidence="9 10">
    <name type="scientific">Cymbomonas tetramitiformis</name>
    <dbReference type="NCBI Taxonomy" id="36881"/>
    <lineage>
        <taxon>Eukaryota</taxon>
        <taxon>Viridiplantae</taxon>
        <taxon>Chlorophyta</taxon>
        <taxon>Pyramimonadophyceae</taxon>
        <taxon>Pyramimonadales</taxon>
        <taxon>Pyramimonadaceae</taxon>
        <taxon>Cymbomonas</taxon>
    </lineage>
</organism>
<name>A0AAE0F448_9CHLO</name>
<proteinExistence type="inferred from homology"/>
<feature type="transmembrane region" description="Helical" evidence="8">
    <location>
        <begin position="111"/>
        <end position="129"/>
    </location>
</feature>
<keyword evidence="6" id="KW-0520">NAD</keyword>
<dbReference type="InterPro" id="IPR036188">
    <property type="entry name" value="FAD/NAD-bd_sf"/>
</dbReference>
<feature type="region of interest" description="Disordered" evidence="7">
    <location>
        <begin position="243"/>
        <end position="262"/>
    </location>
</feature>
<feature type="region of interest" description="Disordered" evidence="7">
    <location>
        <begin position="1108"/>
        <end position="1178"/>
    </location>
</feature>
<feature type="compositionally biased region" description="Basic and acidic residues" evidence="7">
    <location>
        <begin position="406"/>
        <end position="418"/>
    </location>
</feature>
<accession>A0AAE0F448</accession>
<feature type="compositionally biased region" description="Low complexity" evidence="7">
    <location>
        <begin position="575"/>
        <end position="601"/>
    </location>
</feature>
<evidence type="ECO:0000313" key="10">
    <source>
        <dbReference type="Proteomes" id="UP001190700"/>
    </source>
</evidence>
<keyword evidence="8" id="KW-1133">Transmembrane helix</keyword>
<comment type="caution">
    <text evidence="9">The sequence shown here is derived from an EMBL/GenBank/DDBJ whole genome shotgun (WGS) entry which is preliminary data.</text>
</comment>
<keyword evidence="5" id="KW-0521">NADP</keyword>
<dbReference type="SUPFAM" id="SSF51905">
    <property type="entry name" value="FAD/NAD(P)-binding domain"/>
    <property type="match status" value="1"/>
</dbReference>
<dbReference type="AlphaFoldDB" id="A0AAE0F448"/>
<protein>
    <recommendedName>
        <fullName evidence="11">Amine oxidase domain-containing protein</fullName>
    </recommendedName>
</protein>
<dbReference type="PANTHER" id="PTHR46091">
    <property type="entry name" value="BLR7054 PROTEIN"/>
    <property type="match status" value="1"/>
</dbReference>
<feature type="region of interest" description="Disordered" evidence="7">
    <location>
        <begin position="526"/>
        <end position="623"/>
    </location>
</feature>
<feature type="region of interest" description="Disordered" evidence="7">
    <location>
        <begin position="398"/>
        <end position="507"/>
    </location>
</feature>
<keyword evidence="4" id="KW-0274">FAD</keyword>
<dbReference type="InterPro" id="IPR052206">
    <property type="entry name" value="Retinol_saturase"/>
</dbReference>
<dbReference type="EMBL" id="LGRX02026470">
    <property type="protein sequence ID" value="KAK3250809.1"/>
    <property type="molecule type" value="Genomic_DNA"/>
</dbReference>
<evidence type="ECO:0000256" key="7">
    <source>
        <dbReference type="SAM" id="MobiDB-lite"/>
    </source>
</evidence>
<dbReference type="PANTHER" id="PTHR46091:SF3">
    <property type="entry name" value="AMINE OXIDASE DOMAIN-CONTAINING PROTEIN"/>
    <property type="match status" value="1"/>
</dbReference>
<comment type="similarity">
    <text evidence="1">Belongs to the carotenoid/retinoid oxidoreductase family. CrtISO subfamily.</text>
</comment>
<feature type="transmembrane region" description="Helical" evidence="8">
    <location>
        <begin position="44"/>
        <end position="61"/>
    </location>
</feature>
<evidence type="ECO:0000256" key="3">
    <source>
        <dbReference type="ARBA" id="ARBA00022729"/>
    </source>
</evidence>
<keyword evidence="10" id="KW-1185">Reference proteome</keyword>
<feature type="compositionally biased region" description="Basic residues" evidence="7">
    <location>
        <begin position="612"/>
        <end position="622"/>
    </location>
</feature>
<feature type="compositionally biased region" description="Basic and acidic residues" evidence="7">
    <location>
        <begin position="436"/>
        <end position="445"/>
    </location>
</feature>
<reference evidence="9 10" key="1">
    <citation type="journal article" date="2015" name="Genome Biol. Evol.">
        <title>Comparative Genomics of a Bacterivorous Green Alga Reveals Evolutionary Causalities and Consequences of Phago-Mixotrophic Mode of Nutrition.</title>
        <authorList>
            <person name="Burns J.A."/>
            <person name="Paasch A."/>
            <person name="Narechania A."/>
            <person name="Kim E."/>
        </authorList>
    </citation>
    <scope>NUCLEOTIDE SEQUENCE [LARGE SCALE GENOMIC DNA]</scope>
    <source>
        <strain evidence="9 10">PLY_AMNH</strain>
    </source>
</reference>
<evidence type="ECO:0000313" key="9">
    <source>
        <dbReference type="EMBL" id="KAK3250809.1"/>
    </source>
</evidence>
<evidence type="ECO:0000256" key="2">
    <source>
        <dbReference type="ARBA" id="ARBA00022630"/>
    </source>
</evidence>
<keyword evidence="2" id="KW-0285">Flavoprotein</keyword>
<evidence type="ECO:0000256" key="6">
    <source>
        <dbReference type="ARBA" id="ARBA00023027"/>
    </source>
</evidence>
<keyword evidence="8" id="KW-0472">Membrane</keyword>
<evidence type="ECO:0000256" key="8">
    <source>
        <dbReference type="SAM" id="Phobius"/>
    </source>
</evidence>
<evidence type="ECO:0000256" key="1">
    <source>
        <dbReference type="ARBA" id="ARBA00005855"/>
    </source>
</evidence>
<feature type="compositionally biased region" description="Basic and acidic residues" evidence="7">
    <location>
        <begin position="1114"/>
        <end position="1136"/>
    </location>
</feature>
<keyword evidence="8" id="KW-0812">Transmembrane</keyword>
<dbReference type="Proteomes" id="UP001190700">
    <property type="component" value="Unassembled WGS sequence"/>
</dbReference>
<gene>
    <name evidence="9" type="ORF">CYMTET_39831</name>
</gene>
<dbReference type="Gene3D" id="3.50.50.60">
    <property type="entry name" value="FAD/NAD(P)-binding domain"/>
    <property type="match status" value="2"/>
</dbReference>
<evidence type="ECO:0000256" key="5">
    <source>
        <dbReference type="ARBA" id="ARBA00022857"/>
    </source>
</evidence>
<feature type="transmembrane region" description="Helical" evidence="8">
    <location>
        <begin position="77"/>
        <end position="99"/>
    </location>
</feature>
<sequence length="1178" mass="126453">MAQRSPTTCCWSFEISALTTAFVVSTTAVLAWRNATPRDRGNALFLGVFGSMQLVDALLWLEEKNVGLTAGSHMNQAISWIGMSIIIAEPFAALIGTSWIQAKRVPSIAEIVIYLVVFAQLPLLSSTVLDANLRSNVKYFCEPPLVELACDDSRNSSISKLFDIPFNIQRTYSYYLENPISNPSGVYASSAVTESGHIRYGGNDLLYHKGLIPGLDDIRTWAFFPSADMEGVNIEKNAPVVASRDGATSRANGPDDPTPRSRNQAAVTSLAELVDEKHYAGEWRLLPHDEVEASKADERVLSTVTGSLEIPLLLRLAFVLGMVIPYVKYVEPAEAGFAHASILVVTWLYGFFSDSHASMWCFANVAQGILMLLDPYIWPYGTAGTYLATASPSGSSIITAGGSSSTDHDQLSSAERPRPPTAAGLPPPASPSGEAVRTDWHKAETSDLAAVGSNDGNNVATENRRRPTTTAGLPPVSPSGGSGRTDWHTAETSKSAAGGSEDGNTVDTENRRRVATMMIQAYAAAGRLSHNKSSHRKSQAEVDSTVASRKVADDSRDSVTNQDEQPAAVHDSSPAQQQGHASSTSSTTAAGADGAAAGISSQPPPLLNQKQRSQKRRRRLRYKQKEVPEELDVIVIGSGIGGLACAALLAKSGKKVLVLEQHYRPGGCTHVFDEVGNSQFDTGIHYVGNSDVMRTMLRGVCCAHDVDDQPLPPVKLVPMGTEADGYMYDIFDMGDTAVGHTPPAAVDAAGSSDNDDLAASSSPLYSSSNLVKFRRGMEALETELVKHFPAERDGIHKYLAHVSKMNATDSLMLTKFLPENFPFRKPLARALLNHAARVASATSKDTVESFVEDKKLRAILSGGQMIDWNLPPNQVSWLVTAGMMNYYMNGGFYPEGGSGRIVDSVVATIERHGGRVLCGAPVHEILVNPGTSLDSAGVTDTLDAGSAPTPHAAPVAYGVRLKNGDEIHAPAVISASGFSNTFEHMLSKDTVCSMGLDLSRGPSSTLKASHSHVCAFITLDGPPEDFGLLPANVHSFGDLAAEFDYDLSAMCEQYYSDPLAQKRPLVTLTCPAAKDPAYGEQFPGTANVILLAEGLHEWFEHLPDTATQSAAVRGDQHTRSSRHGDERWRVHAKDSQESTAEGSPAGAQTDDDDRMRTQPSFTSTHGRRSQEYQAHASL</sequence>
<evidence type="ECO:0000256" key="4">
    <source>
        <dbReference type="ARBA" id="ARBA00022827"/>
    </source>
</evidence>
<keyword evidence="3" id="KW-0732">Signal</keyword>
<evidence type="ECO:0008006" key="11">
    <source>
        <dbReference type="Google" id="ProtNLM"/>
    </source>
</evidence>
<feature type="transmembrane region" description="Helical" evidence="8">
    <location>
        <begin position="12"/>
        <end position="32"/>
    </location>
</feature>